<evidence type="ECO:0000256" key="13">
    <source>
        <dbReference type="ARBA" id="ARBA00046742"/>
    </source>
</evidence>
<protein>
    <recommendedName>
        <fullName evidence="10">Neuroglobin</fullName>
    </recommendedName>
    <alternativeName>
        <fullName evidence="11">Nitrite reductase</fullName>
    </alternativeName>
</protein>
<keyword evidence="15" id="KW-0813">Transport</keyword>
<dbReference type="GO" id="GO:0020037">
    <property type="term" value="F:heme binding"/>
    <property type="evidence" value="ECO:0007669"/>
    <property type="project" value="InterPro"/>
</dbReference>
<evidence type="ECO:0000313" key="17">
    <source>
        <dbReference type="Ensembl" id="ENSCHIP00010008578.1"/>
    </source>
</evidence>
<evidence type="ECO:0000256" key="3">
    <source>
        <dbReference type="ARBA" id="ARBA00008705"/>
    </source>
</evidence>
<reference evidence="17" key="1">
    <citation type="submission" date="2019-03" db="EMBL/GenBank/DDBJ databases">
        <title>Genome sequencing and reference-guided assembly of Black Bengal Goat (Capra hircus).</title>
        <authorList>
            <person name="Siddiki A.Z."/>
            <person name="Baten A."/>
            <person name="Billah M."/>
            <person name="Alam M.A.U."/>
            <person name="Shawrob K.S.M."/>
            <person name="Saha S."/>
            <person name="Chowdhury M."/>
            <person name="Rahman A.H."/>
            <person name="Stear M."/>
            <person name="Miah G."/>
            <person name="Das G.B."/>
            <person name="Hossain M.M."/>
            <person name="Kumkum M."/>
            <person name="Islam M.S."/>
            <person name="Mollah A.M."/>
            <person name="Ahsan A."/>
            <person name="Tusar F."/>
            <person name="Khan M.K.I."/>
        </authorList>
    </citation>
    <scope>NUCLEOTIDE SEQUENCE [LARGE SCALE GENOMIC DNA]</scope>
</reference>
<dbReference type="Ensembl" id="ENSCHIT00010012106.1">
    <property type="protein sequence ID" value="ENSCHIP00010008578.1"/>
    <property type="gene ID" value="ENSCHIG00010006304.1"/>
</dbReference>
<evidence type="ECO:0000256" key="11">
    <source>
        <dbReference type="ARBA" id="ARBA00044549"/>
    </source>
</evidence>
<dbReference type="InterPro" id="IPR050532">
    <property type="entry name" value="Globin-like_OT"/>
</dbReference>
<evidence type="ECO:0000256" key="12">
    <source>
        <dbReference type="ARBA" id="ARBA00045651"/>
    </source>
</evidence>
<dbReference type="PROSITE" id="PS01033">
    <property type="entry name" value="GLOBIN"/>
    <property type="match status" value="1"/>
</dbReference>
<dbReference type="GO" id="GO:0005829">
    <property type="term" value="C:cytosol"/>
    <property type="evidence" value="ECO:0007669"/>
    <property type="project" value="UniProtKB-SubCell"/>
</dbReference>
<evidence type="ECO:0000256" key="2">
    <source>
        <dbReference type="ARBA" id="ARBA00004514"/>
    </source>
</evidence>
<dbReference type="InterPro" id="IPR000971">
    <property type="entry name" value="Globin"/>
</dbReference>
<dbReference type="Pfam" id="PF00042">
    <property type="entry name" value="Globin"/>
    <property type="match status" value="1"/>
</dbReference>
<dbReference type="GO" id="GO:0016491">
    <property type="term" value="F:oxidoreductase activity"/>
    <property type="evidence" value="ECO:0007669"/>
    <property type="project" value="UniProtKB-KW"/>
</dbReference>
<evidence type="ECO:0000256" key="5">
    <source>
        <dbReference type="ARBA" id="ARBA00022617"/>
    </source>
</evidence>
<proteinExistence type="inferred from homology"/>
<evidence type="ECO:0000256" key="1">
    <source>
        <dbReference type="ARBA" id="ARBA00004305"/>
    </source>
</evidence>
<accession>A0A8C2NR29</accession>
<dbReference type="GO" id="GO:0005344">
    <property type="term" value="F:oxygen carrier activity"/>
    <property type="evidence" value="ECO:0007669"/>
    <property type="project" value="UniProtKB-KW"/>
</dbReference>
<keyword evidence="8" id="KW-0408">Iron</keyword>
<evidence type="ECO:0000256" key="14">
    <source>
        <dbReference type="ARBA" id="ARBA00048118"/>
    </source>
</evidence>
<comment type="similarity">
    <text evidence="3 15">Belongs to the globin family.</text>
</comment>
<keyword evidence="6" id="KW-0479">Metal-binding</keyword>
<evidence type="ECO:0000256" key="15">
    <source>
        <dbReference type="RuleBase" id="RU000356"/>
    </source>
</evidence>
<keyword evidence="5 15" id="KW-0349">Heme</keyword>
<evidence type="ECO:0000256" key="4">
    <source>
        <dbReference type="ARBA" id="ARBA00022490"/>
    </source>
</evidence>
<dbReference type="GO" id="GO:0005759">
    <property type="term" value="C:mitochondrial matrix"/>
    <property type="evidence" value="ECO:0007669"/>
    <property type="project" value="UniProtKB-SubCell"/>
</dbReference>
<feature type="domain" description="Globin" evidence="16">
    <location>
        <begin position="57"/>
        <end position="199"/>
    </location>
</feature>
<keyword evidence="9" id="KW-0496">Mitochondrion</keyword>
<comment type="function">
    <text evidence="12">Monomeric globin with a bis-histidyl six-coordinate heme-iron atom through which it can bind dioxygen, carbon monoxide and nitric oxide. Could help transport oxygen and increase its availability to the metabolically active neuronal tissues, though its low quantity in tissues as well as its high affinity for dioxygen, which may limit its oxygen-releasing ability, argue against it. The ferrous/deoxygenated form exhibits a nitrite reductase activity and it could produce nitric oxide which in turn inhibits cellular respiration in response to hypoxia. In its ferrous/deoxygenated state, it may also exhibit GDI (Guanine nucleotide Dissociation Inhibitor) activity toward heterotrimeric G-alpha proteins, thereby regulating signal transduction to facilitate neuroprotective responses in the wake of hypoxia and associated oxidative stress.</text>
</comment>
<gene>
    <name evidence="17" type="primary">NGB</name>
</gene>
<dbReference type="PANTHER" id="PTHR46458">
    <property type="entry name" value="BLR2807 PROTEIN"/>
    <property type="match status" value="1"/>
</dbReference>
<comment type="catalytic activity">
    <reaction evidence="14">
        <text>Fe(III)-heme b-[protein] + nitric oxide + H2O = Fe(II)-heme b-[protein] + nitrite + 2 H(+)</text>
        <dbReference type="Rhea" id="RHEA:77711"/>
        <dbReference type="Rhea" id="RHEA-COMP:18975"/>
        <dbReference type="Rhea" id="RHEA-COMP:18976"/>
        <dbReference type="ChEBI" id="CHEBI:15377"/>
        <dbReference type="ChEBI" id="CHEBI:15378"/>
        <dbReference type="ChEBI" id="CHEBI:16301"/>
        <dbReference type="ChEBI" id="CHEBI:16480"/>
        <dbReference type="ChEBI" id="CHEBI:55376"/>
        <dbReference type="ChEBI" id="CHEBI:60344"/>
    </reaction>
    <physiologicalReaction direction="right-to-left" evidence="14">
        <dbReference type="Rhea" id="RHEA:77713"/>
    </physiologicalReaction>
</comment>
<dbReference type="Gene3D" id="1.10.490.10">
    <property type="entry name" value="Globins"/>
    <property type="match status" value="1"/>
</dbReference>
<organism evidence="17">
    <name type="scientific">Capra hircus</name>
    <name type="common">Goat</name>
    <dbReference type="NCBI Taxonomy" id="9925"/>
    <lineage>
        <taxon>Eukaryota</taxon>
        <taxon>Metazoa</taxon>
        <taxon>Chordata</taxon>
        <taxon>Craniata</taxon>
        <taxon>Vertebrata</taxon>
        <taxon>Euteleostomi</taxon>
        <taxon>Mammalia</taxon>
        <taxon>Eutheria</taxon>
        <taxon>Laurasiatheria</taxon>
        <taxon>Artiodactyla</taxon>
        <taxon>Ruminantia</taxon>
        <taxon>Pecora</taxon>
        <taxon>Bovidae</taxon>
        <taxon>Caprinae</taxon>
        <taxon>Capra</taxon>
    </lineage>
</organism>
<dbReference type="AlphaFoldDB" id="A0A8C2NR29"/>
<evidence type="ECO:0000256" key="6">
    <source>
        <dbReference type="ARBA" id="ARBA00022723"/>
    </source>
</evidence>
<comment type="subcellular location">
    <subcellularLocation>
        <location evidence="2">Cytoplasm</location>
        <location evidence="2">Cytosol</location>
    </subcellularLocation>
    <subcellularLocation>
        <location evidence="1">Mitochondrion matrix</location>
    </subcellularLocation>
</comment>
<dbReference type="InterPro" id="IPR012292">
    <property type="entry name" value="Globin/Proto"/>
</dbReference>
<dbReference type="GO" id="GO:0046872">
    <property type="term" value="F:metal ion binding"/>
    <property type="evidence" value="ECO:0007669"/>
    <property type="project" value="UniProtKB-KW"/>
</dbReference>
<reference evidence="17" key="2">
    <citation type="submission" date="2025-08" db="UniProtKB">
        <authorList>
            <consortium name="Ensembl"/>
        </authorList>
    </citation>
    <scope>IDENTIFICATION</scope>
</reference>
<dbReference type="PANTHER" id="PTHR46458:SF19">
    <property type="entry name" value="NEUROGLOBIN"/>
    <property type="match status" value="1"/>
</dbReference>
<name>A0A8C2NR29_CAPHI</name>
<comment type="subunit">
    <text evidence="13">Monomer. Homodimer and homotetramer; disulfide-linked. Mainly monomeric but also detected as part of homodimers and homotetramers. Interacts with 14-3-3 proteins; regulates the phosphorylation of NGB. Could interact (ferrous form) with G-alpha(i) proteins (GTP-bound form).</text>
</comment>
<dbReference type="SUPFAM" id="SSF46458">
    <property type="entry name" value="Globin-like"/>
    <property type="match status" value="1"/>
</dbReference>
<dbReference type="InterPro" id="IPR009050">
    <property type="entry name" value="Globin-like_sf"/>
</dbReference>
<dbReference type="FunFam" id="1.10.490.10:FF:000006">
    <property type="entry name" value="Neuroglobin"/>
    <property type="match status" value="1"/>
</dbReference>
<sequence>MMNLCYFPSSLLCSPHQLCQGQSSFKLFARRLPRRLEIGPKDRLCSPLGGGEGSFWPLGHSDRPSLMLIEEMQSHPKQGRLFDLEPDLLPLFQYNCRQFSSPEDCLSSPEFLDHIRKVMLVIDAAVTNVEDLSSLEEYLAGLGRKHRAVGVKLSSFSTVGESLLYMLEKCLGPAFTPATRAAWSQLYGAVVQAMSRGWGGE</sequence>
<keyword evidence="15" id="KW-0561">Oxygen transport</keyword>
<keyword evidence="7" id="KW-0560">Oxidoreductase</keyword>
<evidence type="ECO:0000256" key="8">
    <source>
        <dbReference type="ARBA" id="ARBA00023004"/>
    </source>
</evidence>
<evidence type="ECO:0000256" key="7">
    <source>
        <dbReference type="ARBA" id="ARBA00023002"/>
    </source>
</evidence>
<dbReference type="GO" id="GO:0019825">
    <property type="term" value="F:oxygen binding"/>
    <property type="evidence" value="ECO:0007669"/>
    <property type="project" value="InterPro"/>
</dbReference>
<evidence type="ECO:0000256" key="9">
    <source>
        <dbReference type="ARBA" id="ARBA00023128"/>
    </source>
</evidence>
<keyword evidence="4" id="KW-0963">Cytoplasm</keyword>
<evidence type="ECO:0000259" key="16">
    <source>
        <dbReference type="PROSITE" id="PS01033"/>
    </source>
</evidence>
<evidence type="ECO:0000256" key="10">
    <source>
        <dbReference type="ARBA" id="ARBA00040609"/>
    </source>
</evidence>